<evidence type="ECO:0000256" key="3">
    <source>
        <dbReference type="ARBA" id="ARBA00022679"/>
    </source>
</evidence>
<comment type="caution">
    <text evidence="9">The sequence shown here is derived from an EMBL/GenBank/DDBJ whole genome shotgun (WGS) entry which is preliminary data.</text>
</comment>
<dbReference type="PANTHER" id="PTHR43867:SF2">
    <property type="entry name" value="CELLULOSE SYNTHASE CATALYTIC SUBUNIT A [UDP-FORMING]"/>
    <property type="match status" value="1"/>
</dbReference>
<dbReference type="Gene3D" id="3.90.550.10">
    <property type="entry name" value="Spore Coat Polysaccharide Biosynthesis Protein SpsA, Chain A"/>
    <property type="match status" value="1"/>
</dbReference>
<dbReference type="NCBIfam" id="NF011305">
    <property type="entry name" value="PRK14716.1-3"/>
    <property type="match status" value="1"/>
</dbReference>
<dbReference type="InterPro" id="IPR029044">
    <property type="entry name" value="Nucleotide-diphossugar_trans"/>
</dbReference>
<evidence type="ECO:0000256" key="1">
    <source>
        <dbReference type="ARBA" id="ARBA00004141"/>
    </source>
</evidence>
<gene>
    <name evidence="9" type="primary">nrfB</name>
    <name evidence="9" type="ORF">GM173_04565</name>
</gene>
<keyword evidence="3" id="KW-0808">Transferase</keyword>
<keyword evidence="5 7" id="KW-1133">Transmembrane helix</keyword>
<evidence type="ECO:0000256" key="7">
    <source>
        <dbReference type="SAM" id="Phobius"/>
    </source>
</evidence>
<feature type="transmembrane region" description="Helical" evidence="7">
    <location>
        <begin position="404"/>
        <end position="421"/>
    </location>
</feature>
<feature type="domain" description="Glycosyltransferase 2-like" evidence="8">
    <location>
        <begin position="170"/>
        <end position="380"/>
    </location>
</feature>
<keyword evidence="2" id="KW-0328">Glycosyltransferase</keyword>
<keyword evidence="10" id="KW-1185">Reference proteome</keyword>
<evidence type="ECO:0000256" key="6">
    <source>
        <dbReference type="ARBA" id="ARBA00023136"/>
    </source>
</evidence>
<dbReference type="EMBL" id="WOFE01000001">
    <property type="protein sequence ID" value="MBM5570850.1"/>
    <property type="molecule type" value="Genomic_DNA"/>
</dbReference>
<keyword evidence="4 7" id="KW-0812">Transmembrane</keyword>
<accession>A0ABS2CB36</accession>
<evidence type="ECO:0000313" key="10">
    <source>
        <dbReference type="Proteomes" id="UP001195660"/>
    </source>
</evidence>
<dbReference type="Pfam" id="PF13632">
    <property type="entry name" value="Glyco_trans_2_3"/>
    <property type="match status" value="1"/>
</dbReference>
<evidence type="ECO:0000256" key="5">
    <source>
        <dbReference type="ARBA" id="ARBA00022989"/>
    </source>
</evidence>
<sequence>MDAKIMSWLDLLAAYWFFIAILLRLGIVVIFISSLDDFLIDCRYWVWRLKNHKIWRRSTYLPEYADELYHDEQQAIAIMIPAWHEAPVIQRMADYAAKTFDYDNYHIFVGTYPNDPETQAEVDKVAAKYPNVHKVVTRDPGPTTKADCLNNIIAYIFAMEEQDGIHFSCIAYHDAEDIIHPLELRAFNRLVPTFDLVQLPVMPLARPWTNFVGNHYIDEFAEWHGKDILVRQLLTGQVPSAGVGTAFSRKAIGLLSEMNGGVVFDTGTLTEDYEIGFCLHEVGAREMMLHYHVQFKNTPPAWFGRRGVHDMICVQEYFPNHLWQAIRQKSRWIVGIVFQGWKNLGWRGKPLMKYMLIRDRKSIIAFPSVLMGYLIVLTVGQAWVHHQFNPDWWTFPVLIPIDSWLWILVACNFFFMCNRLLQRFVFTRRYFGFWQGVQSIPRMLIGNIVNIFAFFRAFSQVRNSNKTGRAVKWDKTSHDFPDLHTGEDHN</sequence>
<name>A0ABS2CB36_9NEIS</name>
<dbReference type="InterPro" id="IPR001173">
    <property type="entry name" value="Glyco_trans_2-like"/>
</dbReference>
<evidence type="ECO:0000256" key="2">
    <source>
        <dbReference type="ARBA" id="ARBA00022676"/>
    </source>
</evidence>
<keyword evidence="6 7" id="KW-0472">Membrane</keyword>
<protein>
    <submittedName>
        <fullName evidence="9">Phage adsorption protein NrfB</fullName>
    </submittedName>
</protein>
<dbReference type="PANTHER" id="PTHR43867">
    <property type="entry name" value="CELLULOSE SYNTHASE CATALYTIC SUBUNIT A [UDP-FORMING]"/>
    <property type="match status" value="1"/>
</dbReference>
<reference evidence="9 10" key="1">
    <citation type="submission" date="2019-11" db="EMBL/GenBank/DDBJ databases">
        <title>Novel Deefgea species.</title>
        <authorList>
            <person name="Han J.-H."/>
        </authorList>
    </citation>
    <scope>NUCLEOTIDE SEQUENCE [LARGE SCALE GENOMIC DNA]</scope>
    <source>
        <strain evidence="9 10">LMG 24817</strain>
    </source>
</reference>
<feature type="transmembrane region" description="Helical" evidence="7">
    <location>
        <begin position="12"/>
        <end position="35"/>
    </location>
</feature>
<evidence type="ECO:0000259" key="8">
    <source>
        <dbReference type="Pfam" id="PF13632"/>
    </source>
</evidence>
<dbReference type="SUPFAM" id="SSF53448">
    <property type="entry name" value="Nucleotide-diphospho-sugar transferases"/>
    <property type="match status" value="1"/>
</dbReference>
<dbReference type="Proteomes" id="UP001195660">
    <property type="component" value="Unassembled WGS sequence"/>
</dbReference>
<organism evidence="9 10">
    <name type="scientific">Deefgea chitinilytica</name>
    <dbReference type="NCBI Taxonomy" id="570276"/>
    <lineage>
        <taxon>Bacteria</taxon>
        <taxon>Pseudomonadati</taxon>
        <taxon>Pseudomonadota</taxon>
        <taxon>Betaproteobacteria</taxon>
        <taxon>Neisseriales</taxon>
        <taxon>Chitinibacteraceae</taxon>
        <taxon>Deefgea</taxon>
    </lineage>
</organism>
<evidence type="ECO:0000256" key="4">
    <source>
        <dbReference type="ARBA" id="ARBA00022692"/>
    </source>
</evidence>
<feature type="transmembrane region" description="Helical" evidence="7">
    <location>
        <begin position="363"/>
        <end position="384"/>
    </location>
</feature>
<evidence type="ECO:0000313" key="9">
    <source>
        <dbReference type="EMBL" id="MBM5570850.1"/>
    </source>
</evidence>
<comment type="subcellular location">
    <subcellularLocation>
        <location evidence="1">Membrane</location>
        <topology evidence="1">Multi-pass membrane protein</topology>
    </subcellularLocation>
</comment>
<dbReference type="InterPro" id="IPR050321">
    <property type="entry name" value="Glycosyltr_2/OpgH_subfam"/>
</dbReference>
<proteinExistence type="predicted"/>